<feature type="domain" description="ChlI/MoxR AAA lid" evidence="2">
    <location>
        <begin position="249"/>
        <end position="308"/>
    </location>
</feature>
<sequence>MTSRDLRERLKSVIEEIGKYIVGQEDLFRLLAVSLLSGGHLLLRGPTGTAKTLTSRLLAMSIGGTFKRIQMTSDMLPSDLIGSIFYDLGRWEWSFREGPLFANVVLIDELNRASPRTQAALLEAMQEGKVSVEGQTRELPKPLLVVATEIAYLEEPGTFPLTFTVTDRFAFSYMMRYPDISAEEMILERVDLIDNAIYGRGIEPVLSPEEVSILQGEVRKIFVSDKVRHYIASLLSYFRGSKDLLAPPSTRASIWMLKGSRALAYMEGMEFVLPDHVKAIAPYVLRHRIFLKPEVSLNGKKQEDVIEEALKKVEVPKV</sequence>
<dbReference type="Gene3D" id="1.10.8.80">
    <property type="entry name" value="Magnesium chelatase subunit I, C-Terminal domain"/>
    <property type="match status" value="1"/>
</dbReference>
<dbReference type="SUPFAM" id="SSF52540">
    <property type="entry name" value="P-loop containing nucleoside triphosphate hydrolases"/>
    <property type="match status" value="1"/>
</dbReference>
<dbReference type="Pfam" id="PF07726">
    <property type="entry name" value="AAA_3"/>
    <property type="match status" value="1"/>
</dbReference>
<dbReference type="GO" id="GO:0005524">
    <property type="term" value="F:ATP binding"/>
    <property type="evidence" value="ECO:0007669"/>
    <property type="project" value="InterPro"/>
</dbReference>
<dbReference type="InterPro" id="IPR050764">
    <property type="entry name" value="CbbQ/NirQ/NorQ/GpvN"/>
</dbReference>
<proteinExistence type="predicted"/>
<comment type="caution">
    <text evidence="3">The sequence shown here is derived from an EMBL/GenBank/DDBJ whole genome shotgun (WGS) entry which is preliminary data.</text>
</comment>
<accession>A0A7C2YYY1</accession>
<dbReference type="InterPro" id="IPR011703">
    <property type="entry name" value="ATPase_AAA-3"/>
</dbReference>
<dbReference type="Pfam" id="PF17863">
    <property type="entry name" value="AAA_lid_2"/>
    <property type="match status" value="1"/>
</dbReference>
<reference evidence="3" key="1">
    <citation type="journal article" date="2020" name="mSystems">
        <title>Genome- and Community-Level Interaction Insights into Carbon Utilization and Element Cycling Functions of Hydrothermarchaeota in Hydrothermal Sediment.</title>
        <authorList>
            <person name="Zhou Z."/>
            <person name="Liu Y."/>
            <person name="Xu W."/>
            <person name="Pan J."/>
            <person name="Luo Z.H."/>
            <person name="Li M."/>
        </authorList>
    </citation>
    <scope>NUCLEOTIDE SEQUENCE [LARGE SCALE GENOMIC DNA]</scope>
    <source>
        <strain evidence="3">SpSt-1259</strain>
    </source>
</reference>
<dbReference type="PIRSF" id="PIRSF002849">
    <property type="entry name" value="AAA_ATPase_chaperone_MoxR_prd"/>
    <property type="match status" value="1"/>
</dbReference>
<evidence type="ECO:0000313" key="3">
    <source>
        <dbReference type="EMBL" id="HEU97480.1"/>
    </source>
</evidence>
<gene>
    <name evidence="3" type="ORF">ENO36_01305</name>
</gene>
<feature type="domain" description="ATPase AAA-3" evidence="1">
    <location>
        <begin position="40"/>
        <end position="170"/>
    </location>
</feature>
<dbReference type="Proteomes" id="UP000885664">
    <property type="component" value="Unassembled WGS sequence"/>
</dbReference>
<dbReference type="EMBL" id="DSFE01000036">
    <property type="protein sequence ID" value="HEU97480.1"/>
    <property type="molecule type" value="Genomic_DNA"/>
</dbReference>
<dbReference type="PANTHER" id="PTHR42759">
    <property type="entry name" value="MOXR FAMILY PROTEIN"/>
    <property type="match status" value="1"/>
</dbReference>
<evidence type="ECO:0000259" key="1">
    <source>
        <dbReference type="Pfam" id="PF07726"/>
    </source>
</evidence>
<organism evidence="3">
    <name type="scientific">Fervidicoccus fontis</name>
    <dbReference type="NCBI Taxonomy" id="683846"/>
    <lineage>
        <taxon>Archaea</taxon>
        <taxon>Thermoproteota</taxon>
        <taxon>Thermoprotei</taxon>
        <taxon>Fervidicoccales</taxon>
        <taxon>Fervidicoccaceae</taxon>
        <taxon>Fervidicoccus</taxon>
    </lineage>
</organism>
<dbReference type="PANTHER" id="PTHR42759:SF1">
    <property type="entry name" value="MAGNESIUM-CHELATASE SUBUNIT CHLD"/>
    <property type="match status" value="1"/>
</dbReference>
<dbReference type="Gene3D" id="3.40.50.300">
    <property type="entry name" value="P-loop containing nucleotide triphosphate hydrolases"/>
    <property type="match status" value="1"/>
</dbReference>
<dbReference type="AlphaFoldDB" id="A0A7C2YYY1"/>
<dbReference type="InterPro" id="IPR027417">
    <property type="entry name" value="P-loop_NTPase"/>
</dbReference>
<dbReference type="InterPro" id="IPR041628">
    <property type="entry name" value="ChlI/MoxR_AAA_lid"/>
</dbReference>
<name>A0A7C2YYY1_9CREN</name>
<dbReference type="GO" id="GO:0016887">
    <property type="term" value="F:ATP hydrolysis activity"/>
    <property type="evidence" value="ECO:0007669"/>
    <property type="project" value="InterPro"/>
</dbReference>
<evidence type="ECO:0000259" key="2">
    <source>
        <dbReference type="Pfam" id="PF17863"/>
    </source>
</evidence>
<protein>
    <submittedName>
        <fullName evidence="3">MoxR family ATPase</fullName>
    </submittedName>
</protein>